<keyword evidence="4" id="KW-1185">Reference proteome</keyword>
<comment type="caution">
    <text evidence="3">The sequence shown here is derived from an EMBL/GenBank/DDBJ whole genome shotgun (WGS) entry which is preliminary data.</text>
</comment>
<dbReference type="Gene3D" id="2.60.40.420">
    <property type="entry name" value="Cupredoxins - blue copper proteins"/>
    <property type="match status" value="2"/>
</dbReference>
<dbReference type="OrthoDB" id="1921208at2759"/>
<keyword evidence="2" id="KW-0732">Signal</keyword>
<dbReference type="InterPro" id="IPR008972">
    <property type="entry name" value="Cupredoxin"/>
</dbReference>
<dbReference type="InterPro" id="IPR052953">
    <property type="entry name" value="Ser-rich/MCO-related"/>
</dbReference>
<reference evidence="3" key="1">
    <citation type="submission" date="2020-11" db="EMBL/GenBank/DDBJ databases">
        <authorList>
            <consortium name="DOE Joint Genome Institute"/>
            <person name="Ahrendt S."/>
            <person name="Riley R."/>
            <person name="Andreopoulos W."/>
            <person name="Labutti K."/>
            <person name="Pangilinan J."/>
            <person name="Ruiz-Duenas F.J."/>
            <person name="Barrasa J.M."/>
            <person name="Sanchez-Garcia M."/>
            <person name="Camarero S."/>
            <person name="Miyauchi S."/>
            <person name="Serrano A."/>
            <person name="Linde D."/>
            <person name="Babiker R."/>
            <person name="Drula E."/>
            <person name="Ayuso-Fernandez I."/>
            <person name="Pacheco R."/>
            <person name="Padilla G."/>
            <person name="Ferreira P."/>
            <person name="Barriuso J."/>
            <person name="Kellner H."/>
            <person name="Castanera R."/>
            <person name="Alfaro M."/>
            <person name="Ramirez L."/>
            <person name="Pisabarro A.G."/>
            <person name="Kuo A."/>
            <person name="Tritt A."/>
            <person name="Lipzen A."/>
            <person name="He G."/>
            <person name="Yan M."/>
            <person name="Ng V."/>
            <person name="Cullen D."/>
            <person name="Martin F."/>
            <person name="Rosso M.-N."/>
            <person name="Henrissat B."/>
            <person name="Hibbett D."/>
            <person name="Martinez A.T."/>
            <person name="Grigoriev I.V."/>
        </authorList>
    </citation>
    <scope>NUCLEOTIDE SEQUENCE</scope>
    <source>
        <strain evidence="3">CBS 506.95</strain>
    </source>
</reference>
<sequence>MRSFALASSLLIGTIPSVLAANIDVVVGGPGILKFNPPSVNANIGDVVRFIFQQKNHTVTQSTLDQPCQPLANGFDTGFVPVADATTSGFPVAELTVTRTTPVWAYCKQGNHCQQGMVFAINPADKLAAFQQAATGGASPSPSATGSVTIQPVSTTASSTATSPASASSSAASSRDHKIVVGGPGVLTFSPANITAQVGDTITFEFHEKNHTATASSFDSPCRDLFSSTGTAGFDSGFQPVASGATNFPTYTVQVNDTKPIWAYCKQATHCGSGMVFAANALESSSKSFEAFKALAMQQNGTGSGSSGSGSGYGSGARSVGVPVYAAASIAVTSIISSWFL</sequence>
<evidence type="ECO:0000256" key="2">
    <source>
        <dbReference type="SAM" id="SignalP"/>
    </source>
</evidence>
<evidence type="ECO:0000256" key="1">
    <source>
        <dbReference type="SAM" id="MobiDB-lite"/>
    </source>
</evidence>
<evidence type="ECO:0000313" key="4">
    <source>
        <dbReference type="Proteomes" id="UP000807306"/>
    </source>
</evidence>
<dbReference type="CDD" id="cd00920">
    <property type="entry name" value="Cupredoxin"/>
    <property type="match status" value="2"/>
</dbReference>
<dbReference type="PANTHER" id="PTHR34883:SF15">
    <property type="entry name" value="EXTRACELLULAR SERINE-RICH PROTEIN"/>
    <property type="match status" value="1"/>
</dbReference>
<dbReference type="Proteomes" id="UP000807306">
    <property type="component" value="Unassembled WGS sequence"/>
</dbReference>
<feature type="chain" id="PRO_5040482358" description="Cupredoxin" evidence="2">
    <location>
        <begin position="21"/>
        <end position="341"/>
    </location>
</feature>
<gene>
    <name evidence="3" type="ORF">CPB83DRAFT_847601</name>
</gene>
<protein>
    <recommendedName>
        <fullName evidence="5">Cupredoxin</fullName>
    </recommendedName>
</protein>
<dbReference type="EMBL" id="MU157832">
    <property type="protein sequence ID" value="KAF9532293.1"/>
    <property type="molecule type" value="Genomic_DNA"/>
</dbReference>
<dbReference type="SUPFAM" id="SSF49503">
    <property type="entry name" value="Cupredoxins"/>
    <property type="match status" value="2"/>
</dbReference>
<accession>A0A9P6JTU8</accession>
<evidence type="ECO:0008006" key="5">
    <source>
        <dbReference type="Google" id="ProtNLM"/>
    </source>
</evidence>
<organism evidence="3 4">
    <name type="scientific">Crepidotus variabilis</name>
    <dbReference type="NCBI Taxonomy" id="179855"/>
    <lineage>
        <taxon>Eukaryota</taxon>
        <taxon>Fungi</taxon>
        <taxon>Dikarya</taxon>
        <taxon>Basidiomycota</taxon>
        <taxon>Agaricomycotina</taxon>
        <taxon>Agaricomycetes</taxon>
        <taxon>Agaricomycetidae</taxon>
        <taxon>Agaricales</taxon>
        <taxon>Agaricineae</taxon>
        <taxon>Crepidotaceae</taxon>
        <taxon>Crepidotus</taxon>
    </lineage>
</organism>
<evidence type="ECO:0000313" key="3">
    <source>
        <dbReference type="EMBL" id="KAF9532293.1"/>
    </source>
</evidence>
<dbReference type="PANTHER" id="PTHR34883">
    <property type="entry name" value="SERINE-RICH PROTEIN, PUTATIVE-RELATED-RELATED"/>
    <property type="match status" value="1"/>
</dbReference>
<feature type="signal peptide" evidence="2">
    <location>
        <begin position="1"/>
        <end position="20"/>
    </location>
</feature>
<proteinExistence type="predicted"/>
<feature type="compositionally biased region" description="Low complexity" evidence="1">
    <location>
        <begin position="154"/>
        <end position="173"/>
    </location>
</feature>
<feature type="compositionally biased region" description="Low complexity" evidence="1">
    <location>
        <begin position="135"/>
        <end position="147"/>
    </location>
</feature>
<feature type="region of interest" description="Disordered" evidence="1">
    <location>
        <begin position="135"/>
        <end position="176"/>
    </location>
</feature>
<name>A0A9P6JTU8_9AGAR</name>
<dbReference type="AlphaFoldDB" id="A0A9P6JTU8"/>